<dbReference type="GO" id="GO:0000155">
    <property type="term" value="F:phosphorelay sensor kinase activity"/>
    <property type="evidence" value="ECO:0007669"/>
    <property type="project" value="InterPro"/>
</dbReference>
<dbReference type="InterPro" id="IPR036641">
    <property type="entry name" value="HPT_dom_sf"/>
</dbReference>
<dbReference type="SMART" id="SM00304">
    <property type="entry name" value="HAMP"/>
    <property type="match status" value="1"/>
</dbReference>
<evidence type="ECO:0000256" key="7">
    <source>
        <dbReference type="ARBA" id="ARBA00022692"/>
    </source>
</evidence>
<dbReference type="Pfam" id="PF00672">
    <property type="entry name" value="HAMP"/>
    <property type="match status" value="1"/>
</dbReference>
<feature type="modified residue" description="Phosphohistidine" evidence="14">
    <location>
        <position position="890"/>
    </location>
</feature>
<keyword evidence="12" id="KW-0902">Two-component regulatory system</keyword>
<evidence type="ECO:0000256" key="14">
    <source>
        <dbReference type="PROSITE-ProRule" id="PRU00110"/>
    </source>
</evidence>
<comment type="caution">
    <text evidence="15">Lacks conserved residue(s) required for the propagation of feature annotation.</text>
</comment>
<dbReference type="Pfam" id="PF02518">
    <property type="entry name" value="HATPase_c"/>
    <property type="match status" value="1"/>
</dbReference>
<dbReference type="FunFam" id="3.30.565.10:FF:000010">
    <property type="entry name" value="Sensor histidine kinase RcsC"/>
    <property type="match status" value="1"/>
</dbReference>
<dbReference type="SUPFAM" id="SSF47226">
    <property type="entry name" value="Histidine-containing phosphotransfer domain, HPT domain"/>
    <property type="match status" value="1"/>
</dbReference>
<dbReference type="PROSITE" id="PS50110">
    <property type="entry name" value="RESPONSE_REGULATORY"/>
    <property type="match status" value="2"/>
</dbReference>
<dbReference type="Gene3D" id="1.20.120.160">
    <property type="entry name" value="HPT domain"/>
    <property type="match status" value="1"/>
</dbReference>
<dbReference type="PROSITE" id="PS50109">
    <property type="entry name" value="HIS_KIN"/>
    <property type="match status" value="1"/>
</dbReference>
<evidence type="ECO:0000256" key="9">
    <source>
        <dbReference type="ARBA" id="ARBA00022777"/>
    </source>
</evidence>
<dbReference type="Gene3D" id="3.30.565.10">
    <property type="entry name" value="Histidine kinase-like ATPase, C-terminal domain"/>
    <property type="match status" value="1"/>
</dbReference>
<dbReference type="SUPFAM" id="SSF158472">
    <property type="entry name" value="HAMP domain-like"/>
    <property type="match status" value="1"/>
</dbReference>
<keyword evidence="6" id="KW-0808">Transferase</keyword>
<keyword evidence="5 15" id="KW-0597">Phosphoprotein</keyword>
<dbReference type="AlphaFoldDB" id="A0A1B7XCZ9"/>
<evidence type="ECO:0000256" key="12">
    <source>
        <dbReference type="ARBA" id="ARBA00023012"/>
    </source>
</evidence>
<dbReference type="PROSITE" id="PS50885">
    <property type="entry name" value="HAMP"/>
    <property type="match status" value="1"/>
</dbReference>
<dbReference type="SMART" id="SM00387">
    <property type="entry name" value="HATPase_c"/>
    <property type="match status" value="1"/>
</dbReference>
<dbReference type="RefSeq" id="WP_066854538.1">
    <property type="nucleotide sequence ID" value="NZ_JXMS01000012.1"/>
</dbReference>
<feature type="domain" description="Response regulatory" evidence="18">
    <location>
        <begin position="522"/>
        <end position="639"/>
    </location>
</feature>
<dbReference type="EMBL" id="JXMS01000012">
    <property type="protein sequence ID" value="OBQ51862.1"/>
    <property type="molecule type" value="Genomic_DNA"/>
</dbReference>
<evidence type="ECO:0000256" key="6">
    <source>
        <dbReference type="ARBA" id="ARBA00022679"/>
    </source>
</evidence>
<dbReference type="InterPro" id="IPR011006">
    <property type="entry name" value="CheY-like_superfamily"/>
</dbReference>
<keyword evidence="22" id="KW-1185">Reference proteome</keyword>
<feature type="domain" description="Histidine kinase" evidence="17">
    <location>
        <begin position="273"/>
        <end position="506"/>
    </location>
</feature>
<dbReference type="PATRIC" id="fig|1560234.3.peg.520"/>
<evidence type="ECO:0000256" key="10">
    <source>
        <dbReference type="ARBA" id="ARBA00022840"/>
    </source>
</evidence>
<dbReference type="STRING" id="1560234.SP90_08480"/>
<dbReference type="SUPFAM" id="SSF47384">
    <property type="entry name" value="Homodimeric domain of signal transducing histidine kinase"/>
    <property type="match status" value="1"/>
</dbReference>
<keyword evidence="11 16" id="KW-1133">Transmembrane helix</keyword>
<evidence type="ECO:0000313" key="22">
    <source>
        <dbReference type="Proteomes" id="UP000091979"/>
    </source>
</evidence>
<dbReference type="GO" id="GO:0005524">
    <property type="term" value="F:ATP binding"/>
    <property type="evidence" value="ECO:0007669"/>
    <property type="project" value="UniProtKB-KW"/>
</dbReference>
<evidence type="ECO:0000256" key="16">
    <source>
        <dbReference type="SAM" id="Phobius"/>
    </source>
</evidence>
<dbReference type="InterPro" id="IPR003661">
    <property type="entry name" value="HisK_dim/P_dom"/>
</dbReference>
<keyword evidence="13 16" id="KW-0472">Membrane</keyword>
<dbReference type="InterPro" id="IPR003594">
    <property type="entry name" value="HATPase_dom"/>
</dbReference>
<evidence type="ECO:0000256" key="2">
    <source>
        <dbReference type="ARBA" id="ARBA00004651"/>
    </source>
</evidence>
<evidence type="ECO:0000256" key="13">
    <source>
        <dbReference type="ARBA" id="ARBA00023136"/>
    </source>
</evidence>
<dbReference type="Gene3D" id="3.40.50.2300">
    <property type="match status" value="1"/>
</dbReference>
<comment type="caution">
    <text evidence="21">The sequence shown here is derived from an EMBL/GenBank/DDBJ whole genome shotgun (WGS) entry which is preliminary data.</text>
</comment>
<evidence type="ECO:0000256" key="3">
    <source>
        <dbReference type="ARBA" id="ARBA00012438"/>
    </source>
</evidence>
<dbReference type="GO" id="GO:0005886">
    <property type="term" value="C:plasma membrane"/>
    <property type="evidence" value="ECO:0007669"/>
    <property type="project" value="UniProtKB-SubCell"/>
</dbReference>
<evidence type="ECO:0000256" key="15">
    <source>
        <dbReference type="PROSITE-ProRule" id="PRU00169"/>
    </source>
</evidence>
<organism evidence="21 22">
    <name type="scientific">Halodesulfovibrio spirochaetisodalis</name>
    <dbReference type="NCBI Taxonomy" id="1560234"/>
    <lineage>
        <taxon>Bacteria</taxon>
        <taxon>Pseudomonadati</taxon>
        <taxon>Thermodesulfobacteriota</taxon>
        <taxon>Desulfovibrionia</taxon>
        <taxon>Desulfovibrionales</taxon>
        <taxon>Desulfovibrionaceae</taxon>
        <taxon>Halodesulfovibrio</taxon>
    </lineage>
</organism>
<comment type="subcellular location">
    <subcellularLocation>
        <location evidence="2">Cell membrane</location>
        <topology evidence="2">Multi-pass membrane protein</topology>
    </subcellularLocation>
</comment>
<dbReference type="Pfam" id="PF01627">
    <property type="entry name" value="Hpt"/>
    <property type="match status" value="1"/>
</dbReference>
<evidence type="ECO:0000256" key="1">
    <source>
        <dbReference type="ARBA" id="ARBA00000085"/>
    </source>
</evidence>
<feature type="transmembrane region" description="Helical" evidence="16">
    <location>
        <begin position="20"/>
        <end position="42"/>
    </location>
</feature>
<dbReference type="InterPro" id="IPR005467">
    <property type="entry name" value="His_kinase_dom"/>
</dbReference>
<evidence type="ECO:0000256" key="8">
    <source>
        <dbReference type="ARBA" id="ARBA00022741"/>
    </source>
</evidence>
<dbReference type="SUPFAM" id="SSF55874">
    <property type="entry name" value="ATPase domain of HSP90 chaperone/DNA topoisomerase II/histidine kinase"/>
    <property type="match status" value="1"/>
</dbReference>
<dbReference type="InterPro" id="IPR036097">
    <property type="entry name" value="HisK_dim/P_sf"/>
</dbReference>
<dbReference type="Pfam" id="PF00512">
    <property type="entry name" value="HisKA"/>
    <property type="match status" value="1"/>
</dbReference>
<proteinExistence type="predicted"/>
<comment type="catalytic activity">
    <reaction evidence="1">
        <text>ATP + protein L-histidine = ADP + protein N-phospho-L-histidine.</text>
        <dbReference type="EC" id="2.7.13.3"/>
    </reaction>
</comment>
<accession>A0A1B7XCZ9</accession>
<evidence type="ECO:0000259" key="18">
    <source>
        <dbReference type="PROSITE" id="PS50110"/>
    </source>
</evidence>
<evidence type="ECO:0000256" key="4">
    <source>
        <dbReference type="ARBA" id="ARBA00022475"/>
    </source>
</evidence>
<feature type="domain" description="HPt" evidence="20">
    <location>
        <begin position="851"/>
        <end position="944"/>
    </location>
</feature>
<name>A0A1B7XCZ9_9BACT</name>
<dbReference type="CDD" id="cd00082">
    <property type="entry name" value="HisKA"/>
    <property type="match status" value="1"/>
</dbReference>
<dbReference type="Pfam" id="PF00072">
    <property type="entry name" value="Response_reg"/>
    <property type="match status" value="1"/>
</dbReference>
<dbReference type="Gene3D" id="6.10.340.10">
    <property type="match status" value="1"/>
</dbReference>
<evidence type="ECO:0000313" key="21">
    <source>
        <dbReference type="EMBL" id="OBQ51862.1"/>
    </source>
</evidence>
<dbReference type="OrthoDB" id="9796305at2"/>
<dbReference type="CDD" id="cd16922">
    <property type="entry name" value="HATPase_EvgS-ArcB-TorS-like"/>
    <property type="match status" value="1"/>
</dbReference>
<feature type="modified residue" description="4-aspartylphosphate" evidence="15">
    <location>
        <position position="709"/>
    </location>
</feature>
<protein>
    <recommendedName>
        <fullName evidence="3">histidine kinase</fullName>
        <ecNumber evidence="3">2.7.13.3</ecNumber>
    </recommendedName>
</protein>
<keyword evidence="4" id="KW-1003">Cell membrane</keyword>
<dbReference type="InterPro" id="IPR036890">
    <property type="entry name" value="HATPase_C_sf"/>
</dbReference>
<dbReference type="InterPro" id="IPR001789">
    <property type="entry name" value="Sig_transdc_resp-reg_receiver"/>
</dbReference>
<dbReference type="InterPro" id="IPR004358">
    <property type="entry name" value="Sig_transdc_His_kin-like_C"/>
</dbReference>
<keyword evidence="8" id="KW-0547">Nucleotide-binding</keyword>
<evidence type="ECO:0000259" key="20">
    <source>
        <dbReference type="PROSITE" id="PS50894"/>
    </source>
</evidence>
<dbReference type="PROSITE" id="PS50894">
    <property type="entry name" value="HPT"/>
    <property type="match status" value="1"/>
</dbReference>
<feature type="transmembrane region" description="Helical" evidence="16">
    <location>
        <begin position="155"/>
        <end position="179"/>
    </location>
</feature>
<dbReference type="PANTHER" id="PTHR45339:SF1">
    <property type="entry name" value="HYBRID SIGNAL TRANSDUCTION HISTIDINE KINASE J"/>
    <property type="match status" value="1"/>
</dbReference>
<evidence type="ECO:0000259" key="17">
    <source>
        <dbReference type="PROSITE" id="PS50109"/>
    </source>
</evidence>
<dbReference type="Gene3D" id="1.10.287.130">
    <property type="match status" value="1"/>
</dbReference>
<sequence>MQRRLLKLRLFPDSYIKNFIAVSILLTVAFLLIFNSLFYSFAVEKRKENFLHKHTVHAQVLASHLSAALGADEFERADRLIHEELSYESTLGMYLYNASGVLLCGFYDGQEASLLPHLGEYEHRIEMPIYFQDNKAGTLVSIVTFLPDHHHFLSLFLPFLMANVTATCLLVIMVIVFIVRTLLRPLRELSKTARRVREEQTYTVRAKRKGMGELAELTDSFNSMLDHIEAHDMFRLSESRNLEKQVLERTKELEKATQAAKAATTAKSEFIASVSHELRTPMNAILGMTNMLQTTELTGKQREYAEIIAAASQNLLHLVNGVLDLSKLEAQKLEIEETTFVLRDVLDELSVIFTEKVAVKEMDLVVVVDESVPPVMRGDSFRLKQILLNLVGNAFKFADRGAVELRVSVDGTAGQPIQMPHVKDSDEIVRLAFSVKDKGIGIAEDAQQKLFDTFVQADGSTSRQYGGTGLGLSIVAELVSLMGGSISVDSAVGKGSTFLAVLPFVVADDCRKTMLPVFSGRRVLVLEPSITARTMWRNLFTELGMLVVVLGTESQVLRQLEDASVDSSFDLVVLGSKELLDMTGELINYLCRHPAHKVVLVSRLGDETLPDRSCPLEVTAFLRRPVTLSQVKLIVLRALSPDKLGQLERSMESLALEGLSVLVVEDNPINQQVMREILEYLGVDVTIAKDGISALELLSVYTYDMVLMDIQLPGMDGFETTNRLREELELTSLPVIAMTAHTMQEDRDKAADAGMNGYLTKPVELDELIRTLRRYGSGRMQSQGALLQHGSVQGTDSLEEGAGAIRSGNSQEMIKNEEQPVTAMNTDDEPQLPEELPGLDVAEGVKRLNGKRGIYLKVLKTFVHRYAGAAEELRALYLVEDWAGLAAKAHTLAGASGNVSAKEVHARCEKLEQEAKRRNVDALTLKELEAALETACRSMKSLLE</sequence>
<keyword evidence="10" id="KW-0067">ATP-binding</keyword>
<dbReference type="InterPro" id="IPR003660">
    <property type="entry name" value="HAMP_dom"/>
</dbReference>
<dbReference type="SMART" id="SM00388">
    <property type="entry name" value="HisKA"/>
    <property type="match status" value="1"/>
</dbReference>
<evidence type="ECO:0000259" key="19">
    <source>
        <dbReference type="PROSITE" id="PS50885"/>
    </source>
</evidence>
<dbReference type="CDD" id="cd17546">
    <property type="entry name" value="REC_hyHK_CKI1_RcsC-like"/>
    <property type="match status" value="1"/>
</dbReference>
<dbReference type="EC" id="2.7.13.3" evidence="3"/>
<dbReference type="Proteomes" id="UP000091979">
    <property type="component" value="Unassembled WGS sequence"/>
</dbReference>
<evidence type="ECO:0000256" key="5">
    <source>
        <dbReference type="ARBA" id="ARBA00022553"/>
    </source>
</evidence>
<dbReference type="SUPFAM" id="SSF52172">
    <property type="entry name" value="CheY-like"/>
    <property type="match status" value="2"/>
</dbReference>
<dbReference type="PRINTS" id="PR00344">
    <property type="entry name" value="BCTRLSENSOR"/>
</dbReference>
<dbReference type="FunFam" id="1.10.287.130:FF:000004">
    <property type="entry name" value="Ethylene receptor 1"/>
    <property type="match status" value="1"/>
</dbReference>
<reference evidence="21 22" key="1">
    <citation type="submission" date="2015-01" db="EMBL/GenBank/DDBJ databases">
        <title>Desulfovibrio sp. JC271 draft genome sequence.</title>
        <authorList>
            <person name="Shivani Y."/>
            <person name="Subhash Y."/>
            <person name="Sasikala C."/>
            <person name="Ramana C.V."/>
        </authorList>
    </citation>
    <scope>NUCLEOTIDE SEQUENCE [LARGE SCALE GENOMIC DNA]</scope>
    <source>
        <strain evidence="21 22">JC271</strain>
    </source>
</reference>
<dbReference type="SMART" id="SM00448">
    <property type="entry name" value="REC"/>
    <property type="match status" value="1"/>
</dbReference>
<feature type="domain" description="Response regulatory" evidence="18">
    <location>
        <begin position="660"/>
        <end position="776"/>
    </location>
</feature>
<keyword evidence="7 16" id="KW-0812">Transmembrane</keyword>
<feature type="domain" description="HAMP" evidence="19">
    <location>
        <begin position="180"/>
        <end position="233"/>
    </location>
</feature>
<keyword evidence="9" id="KW-0418">Kinase</keyword>
<gene>
    <name evidence="21" type="ORF">SP90_08480</name>
</gene>
<evidence type="ECO:0000256" key="11">
    <source>
        <dbReference type="ARBA" id="ARBA00022989"/>
    </source>
</evidence>
<dbReference type="PANTHER" id="PTHR45339">
    <property type="entry name" value="HYBRID SIGNAL TRANSDUCTION HISTIDINE KINASE J"/>
    <property type="match status" value="1"/>
</dbReference>
<dbReference type="InterPro" id="IPR008207">
    <property type="entry name" value="Sig_transdc_His_kin_Hpt_dom"/>
</dbReference>
<dbReference type="CDD" id="cd06225">
    <property type="entry name" value="HAMP"/>
    <property type="match status" value="1"/>
</dbReference>